<accession>A0A6P1DYF7</accession>
<protein>
    <submittedName>
        <fullName evidence="3">Cobalamin biosynthesis protein CbiX</fullName>
    </submittedName>
</protein>
<evidence type="ECO:0000313" key="3">
    <source>
        <dbReference type="EMBL" id="NEX23248.1"/>
    </source>
</evidence>
<name>A0A6P1DYF7_9GAMM</name>
<keyword evidence="1" id="KW-0479">Metal-binding</keyword>
<dbReference type="Gene3D" id="3.40.50.1400">
    <property type="match status" value="2"/>
</dbReference>
<dbReference type="InterPro" id="IPR050963">
    <property type="entry name" value="Sirohydro_Cobaltochel/CbiX"/>
</dbReference>
<dbReference type="Proteomes" id="UP000471640">
    <property type="component" value="Unassembled WGS sequence"/>
</dbReference>
<dbReference type="GO" id="GO:0016829">
    <property type="term" value="F:lyase activity"/>
    <property type="evidence" value="ECO:0007669"/>
    <property type="project" value="UniProtKB-KW"/>
</dbReference>
<keyword evidence="2" id="KW-0456">Lyase</keyword>
<dbReference type="AlphaFoldDB" id="A0A6P1DYF7"/>
<dbReference type="EMBL" id="JAAIJR010000173">
    <property type="protein sequence ID" value="NEX23248.1"/>
    <property type="molecule type" value="Genomic_DNA"/>
</dbReference>
<reference evidence="3 4" key="2">
    <citation type="submission" date="2020-02" db="EMBL/GenBank/DDBJ databases">
        <title>Genome sequences of Thiorhodococcus mannitoliphagus and Thiorhodococcus minor, purple sulfur photosynthetic bacteria in the gammaproteobacterial family, Chromatiaceae.</title>
        <authorList>
            <person name="Aviles F.A."/>
            <person name="Meyer T.E."/>
            <person name="Kyndt J.A."/>
        </authorList>
    </citation>
    <scope>NUCLEOTIDE SEQUENCE [LARGE SCALE GENOMIC DNA]</scope>
    <source>
        <strain evidence="3 4">DSM 18266</strain>
    </source>
</reference>
<evidence type="ECO:0000313" key="4">
    <source>
        <dbReference type="Proteomes" id="UP000471640"/>
    </source>
</evidence>
<dbReference type="InterPro" id="IPR002762">
    <property type="entry name" value="CbiX-like"/>
</dbReference>
<reference evidence="4" key="1">
    <citation type="journal article" date="2020" name="Microbiol. Resour. Announc.">
        <title>Draft Genome Sequences of Thiorhodococcus mannitoliphagus and Thiorhodococcus minor, Purple Sulfur Photosynthetic Bacteria in the Gammaproteobacterial Family Chromatiaceae.</title>
        <authorList>
            <person name="Aviles F.A."/>
            <person name="Meyer T.E."/>
            <person name="Kyndt J.A."/>
        </authorList>
    </citation>
    <scope>NUCLEOTIDE SEQUENCE [LARGE SCALE GENOMIC DNA]</scope>
    <source>
        <strain evidence="4">DSM 18266</strain>
    </source>
</reference>
<dbReference type="PANTHER" id="PTHR33542">
    <property type="entry name" value="SIROHYDROCHLORIN FERROCHELATASE, CHLOROPLASTIC"/>
    <property type="match status" value="1"/>
</dbReference>
<dbReference type="PANTHER" id="PTHR33542:SF3">
    <property type="entry name" value="SIROHYDROCHLORIN FERROCHELATASE, CHLOROPLASTIC"/>
    <property type="match status" value="1"/>
</dbReference>
<gene>
    <name evidence="3" type="ORF">G3480_23615</name>
</gene>
<dbReference type="SUPFAM" id="SSF53800">
    <property type="entry name" value="Chelatase"/>
    <property type="match status" value="1"/>
</dbReference>
<sequence length="283" mass="30657">MPTFILADNGSKRPESTLNLRRLAATLSQRAGTQVDPVSLLHSDRIPADLLGGQPAETLAPALARLVRQGHQALVLIPLFFGPSRALSQFVPETAARVANDCGAFSLQVAPALCPLPTGEPRLVDILYDNLMSGGELRGMKTGRAILVDHGSPIPEVTAVRHWLGERLQERLEEEVRLEQAVMERREGAAYDFNGPLLEDLLGRLAEEDATAPVTLSMLFLSAGRHAGPEGDIRDICRRVSACHPGLEVRISPLVGDHPGLVDILLARLTERHRWNNLSPAAG</sequence>
<proteinExistence type="predicted"/>
<dbReference type="Pfam" id="PF01903">
    <property type="entry name" value="CbiX"/>
    <property type="match status" value="1"/>
</dbReference>
<dbReference type="RefSeq" id="WP_164656679.1">
    <property type="nucleotide sequence ID" value="NZ_JAAIJR010000173.1"/>
</dbReference>
<organism evidence="3 4">
    <name type="scientific">Thiorhodococcus mannitoliphagus</name>
    <dbReference type="NCBI Taxonomy" id="329406"/>
    <lineage>
        <taxon>Bacteria</taxon>
        <taxon>Pseudomonadati</taxon>
        <taxon>Pseudomonadota</taxon>
        <taxon>Gammaproteobacteria</taxon>
        <taxon>Chromatiales</taxon>
        <taxon>Chromatiaceae</taxon>
        <taxon>Thiorhodococcus</taxon>
    </lineage>
</organism>
<evidence type="ECO:0000256" key="1">
    <source>
        <dbReference type="ARBA" id="ARBA00022723"/>
    </source>
</evidence>
<keyword evidence="4" id="KW-1185">Reference proteome</keyword>
<evidence type="ECO:0000256" key="2">
    <source>
        <dbReference type="ARBA" id="ARBA00023239"/>
    </source>
</evidence>
<comment type="caution">
    <text evidence="3">The sequence shown here is derived from an EMBL/GenBank/DDBJ whole genome shotgun (WGS) entry which is preliminary data.</text>
</comment>
<dbReference type="GO" id="GO:0046872">
    <property type="term" value="F:metal ion binding"/>
    <property type="evidence" value="ECO:0007669"/>
    <property type="project" value="UniProtKB-KW"/>
</dbReference>